<feature type="transmembrane region" description="Helical" evidence="1">
    <location>
        <begin position="17"/>
        <end position="35"/>
    </location>
</feature>
<keyword evidence="1" id="KW-0472">Membrane</keyword>
<keyword evidence="1" id="KW-1133">Transmembrane helix</keyword>
<keyword evidence="1" id="KW-0812">Transmembrane</keyword>
<proteinExistence type="predicted"/>
<accession>A0A1J5SVH1</accession>
<organism evidence="2">
    <name type="scientific">mine drainage metagenome</name>
    <dbReference type="NCBI Taxonomy" id="410659"/>
    <lineage>
        <taxon>unclassified sequences</taxon>
        <taxon>metagenomes</taxon>
        <taxon>ecological metagenomes</taxon>
    </lineage>
</organism>
<dbReference type="AlphaFoldDB" id="A0A1J5SVH1"/>
<gene>
    <name evidence="2" type="ORF">GALL_61700</name>
</gene>
<dbReference type="EMBL" id="MLJW01000017">
    <property type="protein sequence ID" value="OIR12471.1"/>
    <property type="molecule type" value="Genomic_DNA"/>
</dbReference>
<evidence type="ECO:0000313" key="2">
    <source>
        <dbReference type="EMBL" id="OIR12471.1"/>
    </source>
</evidence>
<protein>
    <submittedName>
        <fullName evidence="2">Uncharacterized protein</fullName>
    </submittedName>
</protein>
<reference evidence="2" key="1">
    <citation type="submission" date="2016-10" db="EMBL/GenBank/DDBJ databases">
        <title>Sequence of Gallionella enrichment culture.</title>
        <authorList>
            <person name="Poehlein A."/>
            <person name="Muehling M."/>
            <person name="Daniel R."/>
        </authorList>
    </citation>
    <scope>NUCLEOTIDE SEQUENCE</scope>
</reference>
<sequence length="39" mass="4309">MMHYTNGWMGNSMDGEAWTAIGGLIVVLLVVLIIMQSKK</sequence>
<name>A0A1J5SVH1_9ZZZZ</name>
<comment type="caution">
    <text evidence="2">The sequence shown here is derived from an EMBL/GenBank/DDBJ whole genome shotgun (WGS) entry which is preliminary data.</text>
</comment>
<evidence type="ECO:0000256" key="1">
    <source>
        <dbReference type="SAM" id="Phobius"/>
    </source>
</evidence>